<dbReference type="NCBIfam" id="NF047352">
    <property type="entry name" value="P_loop_sacsin"/>
    <property type="match status" value="1"/>
</dbReference>
<dbReference type="EMBL" id="CP001737">
    <property type="protein sequence ID" value="ACV81003.1"/>
    <property type="molecule type" value="Genomic_DNA"/>
</dbReference>
<organism evidence="1 2">
    <name type="scientific">Nakamurella multipartita (strain ATCC 700099 / DSM 44233 / CIP 104796 / JCM 9543 / NBRC 105858 / Y-104)</name>
    <name type="common">Microsphaera multipartita</name>
    <dbReference type="NCBI Taxonomy" id="479431"/>
    <lineage>
        <taxon>Bacteria</taxon>
        <taxon>Bacillati</taxon>
        <taxon>Actinomycetota</taxon>
        <taxon>Actinomycetes</taxon>
        <taxon>Nakamurellales</taxon>
        <taxon>Nakamurellaceae</taxon>
        <taxon>Nakamurella</taxon>
    </lineage>
</organism>
<dbReference type="AlphaFoldDB" id="C8X800"/>
<dbReference type="Proteomes" id="UP000002218">
    <property type="component" value="Chromosome"/>
</dbReference>
<protein>
    <recommendedName>
        <fullName evidence="3">ATP-binding region ATPase domain protein</fullName>
    </recommendedName>
</protein>
<dbReference type="SUPFAM" id="SSF55874">
    <property type="entry name" value="ATPase domain of HSP90 chaperone/DNA topoisomerase II/histidine kinase"/>
    <property type="match status" value="1"/>
</dbReference>
<dbReference type="STRING" id="479431.Namu_4727"/>
<evidence type="ECO:0008006" key="3">
    <source>
        <dbReference type="Google" id="ProtNLM"/>
    </source>
</evidence>
<sequence>MTHPDPTDLPDPFDTAGLRRVVLAGWAASGARFREDANAEDLLAAGGYAGRALVELAANGVDAARDADVPARLRIRLIDGELRVANTGAPLTAAGVAGLASLRASAKRDSAGSIGFFGVGFTAVLSWTQAPRVISTTGGIRFDAEATRDAVRGLSAHLDAELERRGGHVPVLRLPWPADPEQEPPPPGFSTEVRLPLTGPARAEVGALLADPDTAPDLLWALPDLNEIDLPDRVVTRSAGPDGTVVIDDGGRRTGYRVITRSGEVPAALLAGRPVEQRGRTRWSVHWIRPLDGPTPDPLDVLSGTDAGGSCIGAPTPTDEPLSLPARLVATLPVDDTRRRLAPGPLCDYLLERAADAYLDLVQAQDPAQRWRLLPTAGFPAGPVDAALRAAIVRRAEATPLLHTAAGDLVTPGQACVLPGVDADGAAAIGQAVPGLLPPLPPAALAGLRPLGTATLTWSQVSAALAGLDRPPAFWREIYRAAAAADPRPRPDDLADIPVPLVGGRRAVGARGCLVLTELSDGASGIGGDLARRLGEVVQDLRVVHPDAAHPLLTRLGAAPAGPSAVLADPALADRVGELRRELEDVDPDPDEVRSVAGVVLDLLAAGGEPRAALLADLVVTDEDGNPWPATELLVPGAPFAELLEPDVDQVVVGNWWLDRYGRDLLVRAGVRDGIPVVTVTEPVPDALADRLPDLDEWAQAGSTDGAFRALADLDLIDEDRWPQALALIAADRRARECLAPTAAGPSYSGWWISRHALVDGRPPDQWRLASATDLAGLYDAAPAGLDAGLARWIGVRTELATVAAQDPDDLLERLADPGRTIAAAQVPGLTAAVVAALGEREVDLPDGVRTVTGAVVDAQLASVLDEPWWVQVVDAGRLVPGGAHPQAVARVLDLPLVSALGPGTVRTSGPAPAAALGRWARAAQAVGLDPEAVSLTVADAVRVSVAEHEATPVRWWGEAGRYFSDGSSESLGRVAAWAAGRWSSRALAVASAAQDGAALAEAGADSPGRPG</sequence>
<dbReference type="RefSeq" id="WP_015749817.1">
    <property type="nucleotide sequence ID" value="NC_013235.1"/>
</dbReference>
<dbReference type="eggNOG" id="COG3225">
    <property type="taxonomic scope" value="Bacteria"/>
</dbReference>
<dbReference type="KEGG" id="nml:Namu_4727"/>
<name>C8X800_NAKMY</name>
<proteinExistence type="predicted"/>
<reference evidence="1 2" key="2">
    <citation type="journal article" date="2010" name="Stand. Genomic Sci.">
        <title>Complete genome sequence of Nakamurella multipartita type strain (Y-104).</title>
        <authorList>
            <person name="Tice H."/>
            <person name="Mayilraj S."/>
            <person name="Sims D."/>
            <person name="Lapidus A."/>
            <person name="Nolan M."/>
            <person name="Lucas S."/>
            <person name="Glavina Del Rio T."/>
            <person name="Copeland A."/>
            <person name="Cheng J.F."/>
            <person name="Meincke L."/>
            <person name="Bruce D."/>
            <person name="Goodwin L."/>
            <person name="Pitluck S."/>
            <person name="Ivanova N."/>
            <person name="Mavromatis K."/>
            <person name="Ovchinnikova G."/>
            <person name="Pati A."/>
            <person name="Chen A."/>
            <person name="Palaniappan K."/>
            <person name="Land M."/>
            <person name="Hauser L."/>
            <person name="Chang Y.J."/>
            <person name="Jeffries C.D."/>
            <person name="Detter J.C."/>
            <person name="Brettin T."/>
            <person name="Rohde M."/>
            <person name="Goker M."/>
            <person name="Bristow J."/>
            <person name="Eisen J.A."/>
            <person name="Markowitz V."/>
            <person name="Hugenholtz P."/>
            <person name="Kyrpides N.C."/>
            <person name="Klenk H.P."/>
            <person name="Chen F."/>
        </authorList>
    </citation>
    <scope>NUCLEOTIDE SEQUENCE [LARGE SCALE GENOMIC DNA]</scope>
    <source>
        <strain evidence="2">ATCC 700099 / DSM 44233 / CIP 104796 / JCM 9543 / NBRC 105858 / Y-104</strain>
    </source>
</reference>
<dbReference type="HOGENOM" id="CLU_005639_0_0_11"/>
<accession>C8X800</accession>
<gene>
    <name evidence="1" type="ordered locus">Namu_4727</name>
</gene>
<evidence type="ECO:0000313" key="1">
    <source>
        <dbReference type="EMBL" id="ACV81003.1"/>
    </source>
</evidence>
<evidence type="ECO:0000313" key="2">
    <source>
        <dbReference type="Proteomes" id="UP000002218"/>
    </source>
</evidence>
<reference evidence="2" key="1">
    <citation type="submission" date="2009-09" db="EMBL/GenBank/DDBJ databases">
        <title>The complete genome of Nakamurella multipartita DSM 44233.</title>
        <authorList>
            <consortium name="US DOE Joint Genome Institute (JGI-PGF)"/>
            <person name="Lucas S."/>
            <person name="Copeland A."/>
            <person name="Lapidus A."/>
            <person name="Glavina del Rio T."/>
            <person name="Dalin E."/>
            <person name="Tice H."/>
            <person name="Bruce D."/>
            <person name="Goodwin L."/>
            <person name="Pitluck S."/>
            <person name="Kyrpides N."/>
            <person name="Mavromatis K."/>
            <person name="Ivanova N."/>
            <person name="Ovchinnikova G."/>
            <person name="Sims D."/>
            <person name="Meincke L."/>
            <person name="Brettin T."/>
            <person name="Detter J.C."/>
            <person name="Han C."/>
            <person name="Larimer F."/>
            <person name="Land M."/>
            <person name="Hauser L."/>
            <person name="Markowitz V."/>
            <person name="Cheng J.-F."/>
            <person name="Hugenholtz P."/>
            <person name="Woyke T."/>
            <person name="Wu D."/>
            <person name="Klenk H.-P."/>
            <person name="Eisen J.A."/>
        </authorList>
    </citation>
    <scope>NUCLEOTIDE SEQUENCE [LARGE SCALE GENOMIC DNA]</scope>
    <source>
        <strain evidence="2">ATCC 700099 / DSM 44233 / CIP 104796 / JCM 9543 / NBRC 105858 / Y-104</strain>
    </source>
</reference>
<dbReference type="InterPro" id="IPR036890">
    <property type="entry name" value="HATPase_C_sf"/>
</dbReference>
<dbReference type="InParanoid" id="C8X800"/>
<keyword evidence="2" id="KW-1185">Reference proteome</keyword>